<dbReference type="SUPFAM" id="SSF51395">
    <property type="entry name" value="FMN-linked oxidoreductases"/>
    <property type="match status" value="1"/>
</dbReference>
<dbReference type="InterPro" id="IPR037396">
    <property type="entry name" value="FMN_HAD"/>
</dbReference>
<dbReference type="InterPro" id="IPR012133">
    <property type="entry name" value="Alpha-hydoxy_acid_DH_FMN"/>
</dbReference>
<reference evidence="10" key="1">
    <citation type="submission" date="2017-05" db="EMBL/GenBank/DDBJ databases">
        <authorList>
            <person name="Rodrigo-Torres L."/>
            <person name="Arahal R. D."/>
            <person name="Lucena T."/>
        </authorList>
    </citation>
    <scope>NUCLEOTIDE SEQUENCE [LARGE SCALE GENOMIC DNA]</scope>
    <source>
        <strain evidence="10">CECT 8621</strain>
    </source>
</reference>
<dbReference type="PANTHER" id="PTHR10578:SF143">
    <property type="entry name" value="FMN-DEPENDENT ALPHA-HYDROXY ACID DEHYDROGENASE PB1A11.03"/>
    <property type="match status" value="1"/>
</dbReference>
<dbReference type="AlphaFoldDB" id="A0A238KLQ6"/>
<protein>
    <submittedName>
        <fullName evidence="9">L-lactate dehydrogenase [cytochrome]</fullName>
        <ecNumber evidence="9">1.1.2.3</ecNumber>
    </submittedName>
</protein>
<evidence type="ECO:0000256" key="2">
    <source>
        <dbReference type="ARBA" id="ARBA00022630"/>
    </source>
</evidence>
<evidence type="ECO:0000313" key="10">
    <source>
        <dbReference type="Proteomes" id="UP000202922"/>
    </source>
</evidence>
<dbReference type="OrthoDB" id="9770452at2"/>
<evidence type="ECO:0000256" key="4">
    <source>
        <dbReference type="ARBA" id="ARBA00023002"/>
    </source>
</evidence>
<evidence type="ECO:0000256" key="1">
    <source>
        <dbReference type="ARBA" id="ARBA00001917"/>
    </source>
</evidence>
<dbReference type="InterPro" id="IPR013785">
    <property type="entry name" value="Aldolase_TIM"/>
</dbReference>
<accession>A0A238KLQ6</accession>
<keyword evidence="2 7" id="KW-0285">Flavoprotein</keyword>
<gene>
    <name evidence="9" type="primary">lldD_1</name>
    <name evidence="9" type="ORF">COL8621_02363</name>
</gene>
<evidence type="ECO:0000256" key="5">
    <source>
        <dbReference type="ARBA" id="ARBA00024042"/>
    </source>
</evidence>
<dbReference type="GO" id="GO:0010181">
    <property type="term" value="F:FMN binding"/>
    <property type="evidence" value="ECO:0007669"/>
    <property type="project" value="InterPro"/>
</dbReference>
<evidence type="ECO:0000313" key="9">
    <source>
        <dbReference type="EMBL" id="SMX43693.1"/>
    </source>
</evidence>
<proteinExistence type="inferred from homology"/>
<feature type="binding site" evidence="7">
    <location>
        <position position="129"/>
    </location>
    <ligand>
        <name>FMN</name>
        <dbReference type="ChEBI" id="CHEBI:58210"/>
    </ligand>
</feature>
<sequence length="362" mass="37318">MSELPGTLAEYAQRASEVLSPDTAAYFLGGAGAEVTLAQNRCDLDRVSILPQHLRDLRGGTTSLDLIGQRMAHPIIAAPMAFQTLLHPDGECATAAAVTAQQGHMALSAQASQPMADVIASGPGCVWFQMYWHGNRETTLALAHRAAAAGFKALILTVDAPVNGVRDGEIAAGFSPPEGLGAVNLNGLPHPQFAPLHEGESAIFDRIAHVLPRWDDVAWLCDQSPLPIILKGILTPSDALRGVEAGAAGIIVSNHGGRVLDGAVSSIAALPGVVAAVDGAVPVLMDGGIRRGVDVFRALALGAQAVLVGRPIAHGLAVGGAHGVSHVLRLLRDELEITMALAGCATLADITADRVTHPFGAA</sequence>
<dbReference type="InterPro" id="IPR000262">
    <property type="entry name" value="FMN-dep_DH"/>
</dbReference>
<dbReference type="GO" id="GO:0004460">
    <property type="term" value="F:L-lactate dehydrogenase (cytochrome) activity"/>
    <property type="evidence" value="ECO:0007669"/>
    <property type="project" value="UniProtKB-EC"/>
</dbReference>
<name>A0A238KLQ6_9RHOB</name>
<feature type="domain" description="FMN hydroxy acid dehydrogenase" evidence="8">
    <location>
        <begin position="1"/>
        <end position="360"/>
    </location>
</feature>
<dbReference type="Gene3D" id="3.20.20.70">
    <property type="entry name" value="Aldolase class I"/>
    <property type="match status" value="1"/>
</dbReference>
<dbReference type="Pfam" id="PF01070">
    <property type="entry name" value="FMN_dh"/>
    <property type="match status" value="1"/>
</dbReference>
<evidence type="ECO:0000256" key="6">
    <source>
        <dbReference type="PIRSR" id="PIRSR000138-1"/>
    </source>
</evidence>
<dbReference type="PIRSF" id="PIRSF000138">
    <property type="entry name" value="Al-hdrx_acd_dh"/>
    <property type="match status" value="1"/>
</dbReference>
<dbReference type="PROSITE" id="PS51349">
    <property type="entry name" value="FMN_HYDROXY_ACID_DH_2"/>
    <property type="match status" value="1"/>
</dbReference>
<dbReference type="FunFam" id="3.20.20.70:FF:000029">
    <property type="entry name" value="L-lactate dehydrogenase"/>
    <property type="match status" value="1"/>
</dbReference>
<feature type="binding site" evidence="7">
    <location>
        <position position="255"/>
    </location>
    <ligand>
        <name>glyoxylate</name>
        <dbReference type="ChEBI" id="CHEBI:36655"/>
    </ligand>
</feature>
<keyword evidence="10" id="KW-1185">Reference proteome</keyword>
<dbReference type="EC" id="1.1.2.3" evidence="9"/>
<comment type="similarity">
    <text evidence="5">Belongs to the FMN-dependent alpha-hydroxy acid dehydrogenase family.</text>
</comment>
<feature type="binding site" evidence="7">
    <location>
        <position position="131"/>
    </location>
    <ligand>
        <name>glyoxylate</name>
        <dbReference type="ChEBI" id="CHEBI:36655"/>
    </ligand>
</feature>
<feature type="binding site" evidence="7">
    <location>
        <position position="166"/>
    </location>
    <ligand>
        <name>glyoxylate</name>
        <dbReference type="ChEBI" id="CHEBI:36655"/>
    </ligand>
</feature>
<keyword evidence="4 9" id="KW-0560">Oxidoreductase</keyword>
<feature type="active site" description="Proton acceptor" evidence="6">
    <location>
        <position position="255"/>
    </location>
</feature>
<feature type="binding site" evidence="7">
    <location>
        <position position="108"/>
    </location>
    <ligand>
        <name>FMN</name>
        <dbReference type="ChEBI" id="CHEBI:58210"/>
    </ligand>
</feature>
<feature type="binding site" evidence="7">
    <location>
        <begin position="286"/>
        <end position="290"/>
    </location>
    <ligand>
        <name>FMN</name>
        <dbReference type="ChEBI" id="CHEBI:58210"/>
    </ligand>
</feature>
<dbReference type="RefSeq" id="WP_093967524.1">
    <property type="nucleotide sequence ID" value="NZ_FXYE01000002.1"/>
</dbReference>
<keyword evidence="3 7" id="KW-0288">FMN</keyword>
<feature type="binding site" evidence="7">
    <location>
        <begin position="79"/>
        <end position="81"/>
    </location>
    <ligand>
        <name>FMN</name>
        <dbReference type="ChEBI" id="CHEBI:58210"/>
    </ligand>
</feature>
<feature type="binding site" evidence="7">
    <location>
        <position position="157"/>
    </location>
    <ligand>
        <name>FMN</name>
        <dbReference type="ChEBI" id="CHEBI:58210"/>
    </ligand>
</feature>
<evidence type="ECO:0000256" key="3">
    <source>
        <dbReference type="ARBA" id="ARBA00022643"/>
    </source>
</evidence>
<feature type="binding site" evidence="7">
    <location>
        <position position="253"/>
    </location>
    <ligand>
        <name>FMN</name>
        <dbReference type="ChEBI" id="CHEBI:58210"/>
    </ligand>
</feature>
<feature type="binding site" evidence="7">
    <location>
        <begin position="309"/>
        <end position="310"/>
    </location>
    <ligand>
        <name>FMN</name>
        <dbReference type="ChEBI" id="CHEBI:58210"/>
    </ligand>
</feature>
<feature type="binding site" evidence="7">
    <location>
        <position position="231"/>
    </location>
    <ligand>
        <name>FMN</name>
        <dbReference type="ChEBI" id="CHEBI:58210"/>
    </ligand>
</feature>
<organism evidence="9 10">
    <name type="scientific">Actibacterium lipolyticum</name>
    <dbReference type="NCBI Taxonomy" id="1524263"/>
    <lineage>
        <taxon>Bacteria</taxon>
        <taxon>Pseudomonadati</taxon>
        <taxon>Pseudomonadota</taxon>
        <taxon>Alphaproteobacteria</taxon>
        <taxon>Rhodobacterales</taxon>
        <taxon>Roseobacteraceae</taxon>
        <taxon>Actibacterium</taxon>
    </lineage>
</organism>
<evidence type="ECO:0000259" key="8">
    <source>
        <dbReference type="PROSITE" id="PS51349"/>
    </source>
</evidence>
<dbReference type="Proteomes" id="UP000202922">
    <property type="component" value="Unassembled WGS sequence"/>
</dbReference>
<dbReference type="PANTHER" id="PTHR10578">
    <property type="entry name" value="S -2-HYDROXY-ACID OXIDASE-RELATED"/>
    <property type="match status" value="1"/>
</dbReference>
<feature type="binding site" evidence="7">
    <location>
        <position position="26"/>
    </location>
    <ligand>
        <name>glyoxylate</name>
        <dbReference type="ChEBI" id="CHEBI:36655"/>
    </ligand>
</feature>
<comment type="cofactor">
    <cofactor evidence="1">
        <name>FMN</name>
        <dbReference type="ChEBI" id="CHEBI:58210"/>
    </cofactor>
</comment>
<dbReference type="CDD" id="cd02809">
    <property type="entry name" value="alpha_hydroxyacid_oxid_FMN"/>
    <property type="match status" value="1"/>
</dbReference>
<evidence type="ECO:0000256" key="7">
    <source>
        <dbReference type="PIRSR" id="PIRSR000138-2"/>
    </source>
</evidence>
<dbReference type="EMBL" id="FXYE01000002">
    <property type="protein sequence ID" value="SMX43693.1"/>
    <property type="molecule type" value="Genomic_DNA"/>
</dbReference>
<feature type="binding site" evidence="7">
    <location>
        <position position="258"/>
    </location>
    <ligand>
        <name>FMN</name>
        <dbReference type="ChEBI" id="CHEBI:58210"/>
    </ligand>
</feature>